<feature type="transmembrane region" description="Helical" evidence="5">
    <location>
        <begin position="40"/>
        <end position="56"/>
    </location>
</feature>
<keyword evidence="4 5" id="KW-0472">Membrane</keyword>
<organism evidence="7 8">
    <name type="scientific">Magnetovibrio blakemorei</name>
    <dbReference type="NCBI Taxonomy" id="28181"/>
    <lineage>
        <taxon>Bacteria</taxon>
        <taxon>Pseudomonadati</taxon>
        <taxon>Pseudomonadota</taxon>
        <taxon>Alphaproteobacteria</taxon>
        <taxon>Rhodospirillales</taxon>
        <taxon>Magnetovibrionaceae</taxon>
        <taxon>Magnetovibrio</taxon>
    </lineage>
</organism>
<dbReference type="InterPro" id="IPR007016">
    <property type="entry name" value="O-antigen_ligase-rel_domated"/>
</dbReference>
<name>A0A1E5Q6T3_9PROT</name>
<feature type="transmembrane region" description="Helical" evidence="5">
    <location>
        <begin position="99"/>
        <end position="117"/>
    </location>
</feature>
<feature type="transmembrane region" description="Helical" evidence="5">
    <location>
        <begin position="218"/>
        <end position="236"/>
    </location>
</feature>
<dbReference type="Pfam" id="PF04932">
    <property type="entry name" value="Wzy_C"/>
    <property type="match status" value="1"/>
</dbReference>
<dbReference type="STRING" id="28181.BEN30_11785"/>
<dbReference type="EMBL" id="MCGG01000030">
    <property type="protein sequence ID" value="OEJ66628.1"/>
    <property type="molecule type" value="Genomic_DNA"/>
</dbReference>
<dbReference type="InterPro" id="IPR051533">
    <property type="entry name" value="WaaL-like"/>
</dbReference>
<accession>A0A1E5Q6T3</accession>
<proteinExistence type="predicted"/>
<comment type="subcellular location">
    <subcellularLocation>
        <location evidence="1">Membrane</location>
        <topology evidence="1">Multi-pass membrane protein</topology>
    </subcellularLocation>
</comment>
<evidence type="ECO:0000256" key="5">
    <source>
        <dbReference type="SAM" id="Phobius"/>
    </source>
</evidence>
<feature type="domain" description="O-antigen ligase-related" evidence="6">
    <location>
        <begin position="205"/>
        <end position="351"/>
    </location>
</feature>
<reference evidence="8" key="1">
    <citation type="submission" date="2016-07" db="EMBL/GenBank/DDBJ databases">
        <authorList>
            <person name="Florea S."/>
            <person name="Webb J.S."/>
            <person name="Jaromczyk J."/>
            <person name="Schardl C.L."/>
        </authorList>
    </citation>
    <scope>NUCLEOTIDE SEQUENCE [LARGE SCALE GENOMIC DNA]</scope>
    <source>
        <strain evidence="8">MV-1</strain>
    </source>
</reference>
<protein>
    <recommendedName>
        <fullName evidence="6">O-antigen ligase-related domain-containing protein</fullName>
    </recommendedName>
</protein>
<feature type="transmembrane region" description="Helical" evidence="5">
    <location>
        <begin position="126"/>
        <end position="156"/>
    </location>
</feature>
<dbReference type="GO" id="GO:0016020">
    <property type="term" value="C:membrane"/>
    <property type="evidence" value="ECO:0007669"/>
    <property type="project" value="UniProtKB-SubCell"/>
</dbReference>
<evidence type="ECO:0000256" key="1">
    <source>
        <dbReference type="ARBA" id="ARBA00004141"/>
    </source>
</evidence>
<keyword evidence="3 5" id="KW-1133">Transmembrane helix</keyword>
<feature type="transmembrane region" description="Helical" evidence="5">
    <location>
        <begin position="375"/>
        <end position="391"/>
    </location>
</feature>
<evidence type="ECO:0000259" key="6">
    <source>
        <dbReference type="Pfam" id="PF04932"/>
    </source>
</evidence>
<gene>
    <name evidence="7" type="ORF">BEN30_11785</name>
</gene>
<dbReference type="Proteomes" id="UP000095347">
    <property type="component" value="Unassembled WGS sequence"/>
</dbReference>
<evidence type="ECO:0000313" key="8">
    <source>
        <dbReference type="Proteomes" id="UP000095347"/>
    </source>
</evidence>
<dbReference type="AlphaFoldDB" id="A0A1E5Q6T3"/>
<feature type="transmembrane region" description="Helical" evidence="5">
    <location>
        <begin position="68"/>
        <end position="87"/>
    </location>
</feature>
<dbReference type="PANTHER" id="PTHR37422">
    <property type="entry name" value="TEICHURONIC ACID BIOSYNTHESIS PROTEIN TUAE"/>
    <property type="match status" value="1"/>
</dbReference>
<feature type="transmembrane region" description="Helical" evidence="5">
    <location>
        <begin position="12"/>
        <end position="34"/>
    </location>
</feature>
<evidence type="ECO:0000256" key="4">
    <source>
        <dbReference type="ARBA" id="ARBA00023136"/>
    </source>
</evidence>
<dbReference type="PANTHER" id="PTHR37422:SF23">
    <property type="entry name" value="TEICHURONIC ACID BIOSYNTHESIS PROTEIN TUAE"/>
    <property type="match status" value="1"/>
</dbReference>
<sequence>MRIIMTALSPSNLGPKLATFIAVMVAVAIPLRVIGVAPQQLPLSLALIGALVLYYISTEIRQRIKQTLTSKTTMFVGAIVLAWAITIPFSLSPLGSAKIGGRSFLFLFAIVLVWAALKSHKDVHELLWKVLVIGTIACTAAAVLSLLDVPLILAFMKADLSTHEFPQQAFKSFAASELCLIPIVIWAGRRLGGNWRFCAYTHAPLAISVIMLTHNRAALAGLLAMIGIVIFSIVRAKHRHTNILLVLAAGAAIAIIAWVRIDRLPLVAAHIHGTYLPVWLVDPHRQSIWKFAFEKFLNHPWLGNGIDQLSKLSGANVIVPELGHSAFFLPSHPHNWALEILAESGIIGFLPVFAALAYIAWQLMKRFVRTQDEDALAQIALMAGFWASALFNFSIWAVWWQLTFFTLFAIVAAAPPRKI</sequence>
<evidence type="ECO:0000256" key="2">
    <source>
        <dbReference type="ARBA" id="ARBA00022692"/>
    </source>
</evidence>
<dbReference type="OrthoDB" id="7359718at2"/>
<evidence type="ECO:0000313" key="7">
    <source>
        <dbReference type="EMBL" id="OEJ66628.1"/>
    </source>
</evidence>
<evidence type="ECO:0000256" key="3">
    <source>
        <dbReference type="ARBA" id="ARBA00022989"/>
    </source>
</evidence>
<comment type="caution">
    <text evidence="7">The sequence shown here is derived from an EMBL/GenBank/DDBJ whole genome shotgun (WGS) entry which is preliminary data.</text>
</comment>
<keyword evidence="8" id="KW-1185">Reference proteome</keyword>
<feature type="transmembrane region" description="Helical" evidence="5">
    <location>
        <begin position="243"/>
        <end position="261"/>
    </location>
</feature>
<feature type="transmembrane region" description="Helical" evidence="5">
    <location>
        <begin position="340"/>
        <end position="363"/>
    </location>
</feature>
<keyword evidence="2 5" id="KW-0812">Transmembrane</keyword>